<dbReference type="AlphaFoldDB" id="A0A1I7GUN0"/>
<dbReference type="Proteomes" id="UP000183508">
    <property type="component" value="Unassembled WGS sequence"/>
</dbReference>
<dbReference type="RefSeq" id="WP_139234550.1">
    <property type="nucleotide sequence ID" value="NZ_FPBV01000003.1"/>
</dbReference>
<dbReference type="Pfam" id="PF13193">
    <property type="entry name" value="AMP-binding_C"/>
    <property type="match status" value="1"/>
</dbReference>
<dbReference type="EMBL" id="FPBV01000003">
    <property type="protein sequence ID" value="SFU52121.1"/>
    <property type="molecule type" value="Genomic_DNA"/>
</dbReference>
<reference evidence="6" key="1">
    <citation type="submission" date="2016-10" db="EMBL/GenBank/DDBJ databases">
        <authorList>
            <person name="Varghese N."/>
        </authorList>
    </citation>
    <scope>NUCLEOTIDE SEQUENCE [LARGE SCALE GENOMIC DNA]</scope>
    <source>
        <strain evidence="6">DSM 17980</strain>
    </source>
</reference>
<feature type="domain" description="AMP-binding enzyme C-terminal" evidence="4">
    <location>
        <begin position="455"/>
        <end position="529"/>
    </location>
</feature>
<dbReference type="Gene3D" id="3.30.300.30">
    <property type="match status" value="1"/>
</dbReference>
<comment type="similarity">
    <text evidence="1">Belongs to the ATP-dependent AMP-binding enzyme family.</text>
</comment>
<evidence type="ECO:0000259" key="4">
    <source>
        <dbReference type="Pfam" id="PF13193"/>
    </source>
</evidence>
<dbReference type="GO" id="GO:0006631">
    <property type="term" value="P:fatty acid metabolic process"/>
    <property type="evidence" value="ECO:0007669"/>
    <property type="project" value="TreeGrafter"/>
</dbReference>
<dbReference type="InterPro" id="IPR025110">
    <property type="entry name" value="AMP-bd_C"/>
</dbReference>
<dbReference type="OrthoDB" id="9765680at2"/>
<gene>
    <name evidence="5" type="ORF">SAMN05421543_10374</name>
</gene>
<name>A0A1I7GUN0_9BACL</name>
<evidence type="ECO:0000259" key="3">
    <source>
        <dbReference type="Pfam" id="PF00501"/>
    </source>
</evidence>
<dbReference type="PANTHER" id="PTHR43201:SF5">
    <property type="entry name" value="MEDIUM-CHAIN ACYL-COA LIGASE ACSF2, MITOCHONDRIAL"/>
    <property type="match status" value="1"/>
</dbReference>
<evidence type="ECO:0000256" key="2">
    <source>
        <dbReference type="ARBA" id="ARBA00022598"/>
    </source>
</evidence>
<dbReference type="InterPro" id="IPR045851">
    <property type="entry name" value="AMP-bd_C_sf"/>
</dbReference>
<proteinExistence type="inferred from homology"/>
<dbReference type="GO" id="GO:0031956">
    <property type="term" value="F:medium-chain fatty acid-CoA ligase activity"/>
    <property type="evidence" value="ECO:0007669"/>
    <property type="project" value="TreeGrafter"/>
</dbReference>
<dbReference type="eggNOG" id="COG0318">
    <property type="taxonomic scope" value="Bacteria"/>
</dbReference>
<dbReference type="InterPro" id="IPR042099">
    <property type="entry name" value="ANL_N_sf"/>
</dbReference>
<dbReference type="Pfam" id="PF00501">
    <property type="entry name" value="AMP-binding"/>
    <property type="match status" value="1"/>
</dbReference>
<protein>
    <submittedName>
        <fullName evidence="5">Cyclohexanecarboxylate-CoA ligase/acyl-CoA synthetase</fullName>
    </submittedName>
</protein>
<dbReference type="InterPro" id="IPR000873">
    <property type="entry name" value="AMP-dep_synth/lig_dom"/>
</dbReference>
<dbReference type="STRING" id="392015.SAMN05421543_10374"/>
<evidence type="ECO:0000256" key="1">
    <source>
        <dbReference type="ARBA" id="ARBA00006432"/>
    </source>
</evidence>
<feature type="domain" description="AMP-dependent synthetase/ligase" evidence="3">
    <location>
        <begin position="32"/>
        <end position="403"/>
    </location>
</feature>
<sequence>MQRFPGMVLTPERAQAYLDQGIWRQEAFPDVLERQAELQPDLVHRDDRRRATQVQLWQEAESVAAGLRALGVGKGDVVALQMGSSLDYLVALWGITRIGAVAALLQADLGREALRQSLLQAGASVWLVAATHLGQPLAETAVALRRELPDLQHVVVSAEDPAAVPAGCASFAALRDAGGRLGEEAQALRPGPLDPFIMVFSAGTTGAPRGIVHLHANYLWAVRTYAELFGLRPGDGMLTLAPVYHQTGMLLGVVMPLVSGGRVLLMDRFSAARALRWVAEERPRFLVGAPPHLVHVAQAPGLRDADISSVAMFFYAGAPVSNDILRQLQQDTGWKVGALFGWSEGLLACATRPDDPIEAASTTVGRVIPGIEVVLVDEDGRPVQPGEVGEMWSRGPSFCAGYYRQPEVAAERWDAQGWFHSGDLFRQDAEGRFVYCGRADDIINRGGTKIDPKVVESALLQHPAVVEAGVVGIPDRVLGRRTVACVVTREGASLSLAELRDFLANQGLAKYELPDGLRLFEALPKTAAGTVKRRELSAWCERGDGDEPEPAV</sequence>
<keyword evidence="6" id="KW-1185">Reference proteome</keyword>
<accession>A0A1I7GUN0</accession>
<dbReference type="SUPFAM" id="SSF56801">
    <property type="entry name" value="Acetyl-CoA synthetase-like"/>
    <property type="match status" value="1"/>
</dbReference>
<dbReference type="PANTHER" id="PTHR43201">
    <property type="entry name" value="ACYL-COA SYNTHETASE"/>
    <property type="match status" value="1"/>
</dbReference>
<dbReference type="PROSITE" id="PS00455">
    <property type="entry name" value="AMP_BINDING"/>
    <property type="match status" value="1"/>
</dbReference>
<keyword evidence="2 5" id="KW-0436">Ligase</keyword>
<dbReference type="CDD" id="cd04433">
    <property type="entry name" value="AFD_class_I"/>
    <property type="match status" value="1"/>
</dbReference>
<organism evidence="5 6">
    <name type="scientific">Alicyclobacillus macrosporangiidus</name>
    <dbReference type="NCBI Taxonomy" id="392015"/>
    <lineage>
        <taxon>Bacteria</taxon>
        <taxon>Bacillati</taxon>
        <taxon>Bacillota</taxon>
        <taxon>Bacilli</taxon>
        <taxon>Bacillales</taxon>
        <taxon>Alicyclobacillaceae</taxon>
        <taxon>Alicyclobacillus</taxon>
    </lineage>
</organism>
<evidence type="ECO:0000313" key="6">
    <source>
        <dbReference type="Proteomes" id="UP000183508"/>
    </source>
</evidence>
<evidence type="ECO:0000313" key="5">
    <source>
        <dbReference type="EMBL" id="SFU52121.1"/>
    </source>
</evidence>
<dbReference type="InterPro" id="IPR020845">
    <property type="entry name" value="AMP-binding_CS"/>
</dbReference>
<dbReference type="Gene3D" id="3.40.50.12780">
    <property type="entry name" value="N-terminal domain of ligase-like"/>
    <property type="match status" value="1"/>
</dbReference>